<evidence type="ECO:0000313" key="3">
    <source>
        <dbReference type="Proteomes" id="UP000250915"/>
    </source>
</evidence>
<evidence type="ECO:0000313" key="2">
    <source>
        <dbReference type="EMBL" id="RAV17547.1"/>
    </source>
</evidence>
<dbReference type="EMBL" id="QMEV01000001">
    <property type="protein sequence ID" value="RAV17547.1"/>
    <property type="molecule type" value="Genomic_DNA"/>
</dbReference>
<dbReference type="OrthoDB" id="9806476at2"/>
<protein>
    <recommendedName>
        <fullName evidence="1">Thoeris anti-defense 2-like domain-containing protein</fullName>
    </recommendedName>
</protein>
<organism evidence="2 3">
    <name type="scientific">Mycobacterium colombiense</name>
    <dbReference type="NCBI Taxonomy" id="339268"/>
    <lineage>
        <taxon>Bacteria</taxon>
        <taxon>Bacillati</taxon>
        <taxon>Actinomycetota</taxon>
        <taxon>Actinomycetes</taxon>
        <taxon>Mycobacteriales</taxon>
        <taxon>Mycobacteriaceae</taxon>
        <taxon>Mycobacterium</taxon>
        <taxon>Mycobacterium avium complex (MAC)</taxon>
    </lineage>
</organism>
<name>A0A329MIW0_9MYCO</name>
<dbReference type="Proteomes" id="UP000250915">
    <property type="component" value="Unassembled WGS sequence"/>
</dbReference>
<dbReference type="RefSeq" id="WP_112630711.1">
    <property type="nucleotide sequence ID" value="NZ_QMEV01000001.1"/>
</dbReference>
<evidence type="ECO:0000259" key="1">
    <source>
        <dbReference type="Pfam" id="PF11195"/>
    </source>
</evidence>
<accession>A0A329MIW0</accession>
<comment type="caution">
    <text evidence="2">The sequence shown here is derived from an EMBL/GenBank/DDBJ whole genome shotgun (WGS) entry which is preliminary data.</text>
</comment>
<dbReference type="AlphaFoldDB" id="A0A329MIW0"/>
<gene>
    <name evidence="2" type="ORF">DQP57_00545</name>
</gene>
<dbReference type="Pfam" id="PF11195">
    <property type="entry name" value="Tad2-like"/>
    <property type="match status" value="1"/>
</dbReference>
<proteinExistence type="predicted"/>
<dbReference type="InterPro" id="IPR021361">
    <property type="entry name" value="Tad2-like_dom"/>
</dbReference>
<sequence>MDYSFALHALQLGHAVARIDWDGDGLLQLQLPDEDSKMTLPYVYITTANGERVPWSPSQADLLADDWYTIDLPLAPF</sequence>
<feature type="domain" description="Thoeris anti-defense 2-like" evidence="1">
    <location>
        <begin position="1"/>
        <end position="69"/>
    </location>
</feature>
<reference evidence="2 3" key="1">
    <citation type="submission" date="2018-06" db="EMBL/GenBank/DDBJ databases">
        <title>NTM in soil in Japan.</title>
        <authorList>
            <person name="Ohya K."/>
        </authorList>
    </citation>
    <scope>NUCLEOTIDE SEQUENCE [LARGE SCALE GENOMIC DNA]</scope>
    <source>
        <strain evidence="2 3">GF28</strain>
    </source>
</reference>